<dbReference type="InterPro" id="IPR031621">
    <property type="entry name" value="HisKA_7TM"/>
</dbReference>
<feature type="transmembrane region" description="Helical" evidence="1">
    <location>
        <begin position="202"/>
        <end position="225"/>
    </location>
</feature>
<feature type="transmembrane region" description="Helical" evidence="1">
    <location>
        <begin position="6"/>
        <end position="29"/>
    </location>
</feature>
<sequence>MSLNSSSEIILLNSVTTFSVFALGFYVLYPNSKRKIQKYFGILCLLLGAWFQSFILREIVPSWSYNWLINWALIPSIPIPYYLFKITSSYDQHEQKVKKPRKTFHFLNLLLICFFSLHAFSLQTLHVSFNYNKNFAFESSYVYKLLLIYSLCMVILSLGNLAFNIMRKKGRAKTNAVLLFLGLIPPIISVLVFIYIRPTLYGVFSGGHTAIGFLMGTFIWSIAIMNCDAFRLRQFSIYPTKERILTKITKPAFNFLYSIIDKKAWMSEVFSKNIYFMKLVLIKDTEFKEDYDYSFMKRSSILARIFKSYIK</sequence>
<feature type="transmembrane region" description="Helical" evidence="1">
    <location>
        <begin position="36"/>
        <end position="55"/>
    </location>
</feature>
<keyword evidence="1" id="KW-0472">Membrane</keyword>
<feature type="transmembrane region" description="Helical" evidence="1">
    <location>
        <begin position="104"/>
        <end position="121"/>
    </location>
</feature>
<evidence type="ECO:0000259" key="2">
    <source>
        <dbReference type="Pfam" id="PF16927"/>
    </source>
</evidence>
<dbReference type="NCBIfam" id="NF047679">
    <property type="entry name" value="LIC10906_fam"/>
    <property type="match status" value="1"/>
</dbReference>
<keyword evidence="4" id="KW-1185">Reference proteome</keyword>
<gene>
    <name evidence="3" type="ORF">LEP1GSC131_0008</name>
</gene>
<feature type="transmembrane region" description="Helical" evidence="1">
    <location>
        <begin position="67"/>
        <end position="84"/>
    </location>
</feature>
<protein>
    <submittedName>
        <fullName evidence="3">Membrane protein</fullName>
    </submittedName>
</protein>
<dbReference type="AlphaFoldDB" id="A0A828XXQ5"/>
<proteinExistence type="predicted"/>
<feature type="domain" description="Histidine kinase N-terminal 7TM region" evidence="2">
    <location>
        <begin position="15"/>
        <end position="231"/>
    </location>
</feature>
<keyword evidence="1" id="KW-1133">Transmembrane helix</keyword>
<name>A0A828XXQ5_9LEPT</name>
<organism evidence="3 4">
    <name type="scientific">Leptospira kirschneri str. 200802841</name>
    <dbReference type="NCBI Taxonomy" id="1193047"/>
    <lineage>
        <taxon>Bacteria</taxon>
        <taxon>Pseudomonadati</taxon>
        <taxon>Spirochaetota</taxon>
        <taxon>Spirochaetia</taxon>
        <taxon>Leptospirales</taxon>
        <taxon>Leptospiraceae</taxon>
        <taxon>Leptospira</taxon>
    </lineage>
</organism>
<dbReference type="Pfam" id="PF16927">
    <property type="entry name" value="HisKA_7TM"/>
    <property type="match status" value="1"/>
</dbReference>
<comment type="caution">
    <text evidence="3">The sequence shown here is derived from an EMBL/GenBank/DDBJ whole genome shotgun (WGS) entry which is preliminary data.</text>
</comment>
<feature type="transmembrane region" description="Helical" evidence="1">
    <location>
        <begin position="175"/>
        <end position="196"/>
    </location>
</feature>
<feature type="transmembrane region" description="Helical" evidence="1">
    <location>
        <begin position="141"/>
        <end position="163"/>
    </location>
</feature>
<evidence type="ECO:0000256" key="1">
    <source>
        <dbReference type="SAM" id="Phobius"/>
    </source>
</evidence>
<dbReference type="RefSeq" id="WP_004771990.1">
    <property type="nucleotide sequence ID" value="NZ_AKWH02000087.1"/>
</dbReference>
<dbReference type="EMBL" id="AKWH02000087">
    <property type="protein sequence ID" value="EKO49534.1"/>
    <property type="molecule type" value="Genomic_DNA"/>
</dbReference>
<accession>A0A828XXQ5</accession>
<evidence type="ECO:0000313" key="3">
    <source>
        <dbReference type="EMBL" id="EKO49534.1"/>
    </source>
</evidence>
<reference evidence="3" key="1">
    <citation type="submission" date="2012-10" db="EMBL/GenBank/DDBJ databases">
        <authorList>
            <person name="Harkins D.M."/>
            <person name="Durkin A.S."/>
            <person name="Brinkac L.M."/>
            <person name="Selengut J.D."/>
            <person name="Sanka R."/>
            <person name="DePew J."/>
            <person name="Purushe J."/>
            <person name="Picardeau M."/>
            <person name="Werts C."/>
            <person name="Goarant C."/>
            <person name="Vinetz J.M."/>
            <person name="Sutton G.G."/>
            <person name="Nelson W.C."/>
            <person name="Fouts D.E."/>
        </authorList>
    </citation>
    <scope>NUCLEOTIDE SEQUENCE [LARGE SCALE GENOMIC DNA]</scope>
    <source>
        <strain evidence="3">200802841</strain>
    </source>
</reference>
<dbReference type="Proteomes" id="UP000006339">
    <property type="component" value="Unassembled WGS sequence"/>
</dbReference>
<evidence type="ECO:0000313" key="4">
    <source>
        <dbReference type="Proteomes" id="UP000006339"/>
    </source>
</evidence>
<keyword evidence="1" id="KW-0812">Transmembrane</keyword>